<protein>
    <submittedName>
        <fullName evidence="3">Uncharacterized protein</fullName>
    </submittedName>
</protein>
<feature type="region of interest" description="Disordered" evidence="2">
    <location>
        <begin position="128"/>
        <end position="170"/>
    </location>
</feature>
<feature type="compositionally biased region" description="Basic and acidic residues" evidence="2">
    <location>
        <begin position="144"/>
        <end position="162"/>
    </location>
</feature>
<evidence type="ECO:0000313" key="4">
    <source>
        <dbReference type="Proteomes" id="UP001497457"/>
    </source>
</evidence>
<reference evidence="3 4" key="2">
    <citation type="submission" date="2024-10" db="EMBL/GenBank/DDBJ databases">
        <authorList>
            <person name="Ryan C."/>
        </authorList>
    </citation>
    <scope>NUCLEOTIDE SEQUENCE [LARGE SCALE GENOMIC DNA]</scope>
</reference>
<name>A0ABC9F1J1_9POAL</name>
<evidence type="ECO:0000256" key="2">
    <source>
        <dbReference type="SAM" id="MobiDB-lite"/>
    </source>
</evidence>
<keyword evidence="1" id="KW-0175">Coiled coil</keyword>
<evidence type="ECO:0000256" key="1">
    <source>
        <dbReference type="SAM" id="Coils"/>
    </source>
</evidence>
<organism evidence="3 4">
    <name type="scientific">Urochloa decumbens</name>
    <dbReference type="NCBI Taxonomy" id="240449"/>
    <lineage>
        <taxon>Eukaryota</taxon>
        <taxon>Viridiplantae</taxon>
        <taxon>Streptophyta</taxon>
        <taxon>Embryophyta</taxon>
        <taxon>Tracheophyta</taxon>
        <taxon>Spermatophyta</taxon>
        <taxon>Magnoliopsida</taxon>
        <taxon>Liliopsida</taxon>
        <taxon>Poales</taxon>
        <taxon>Poaceae</taxon>
        <taxon>PACMAD clade</taxon>
        <taxon>Panicoideae</taxon>
        <taxon>Panicodae</taxon>
        <taxon>Paniceae</taxon>
        <taxon>Melinidinae</taxon>
        <taxon>Urochloa</taxon>
    </lineage>
</organism>
<sequence>MEEAGPEEDHVHDQHLNEQVLYDVSAGPRNHGRLAIGNGAIRVADVRAAAKERRVHPSNPVSVQSMAREMARLRSANARLQQENHEKDNALQHYKVTTELTLDLYRALGKEIPENALQRLSAAQAIATGSSHVGSESTNNSMDADGHDGEGLGRAHMDDNNHHSGNNACV</sequence>
<gene>
    <name evidence="3" type="ORF">URODEC1_LOCUS100432</name>
</gene>
<keyword evidence="4" id="KW-1185">Reference proteome</keyword>
<dbReference type="Proteomes" id="UP001497457">
    <property type="component" value="Chromosome 5rd"/>
</dbReference>
<reference evidence="4" key="1">
    <citation type="submission" date="2024-06" db="EMBL/GenBank/DDBJ databases">
        <authorList>
            <person name="Ryan C."/>
        </authorList>
    </citation>
    <scope>NUCLEOTIDE SEQUENCE [LARGE SCALE GENOMIC DNA]</scope>
</reference>
<feature type="coiled-coil region" evidence="1">
    <location>
        <begin position="63"/>
        <end position="93"/>
    </location>
</feature>
<dbReference type="AlphaFoldDB" id="A0ABC9F1J1"/>
<dbReference type="EMBL" id="OZ075115">
    <property type="protein sequence ID" value="CAL5066404.1"/>
    <property type="molecule type" value="Genomic_DNA"/>
</dbReference>
<proteinExistence type="predicted"/>
<evidence type="ECO:0000313" key="3">
    <source>
        <dbReference type="EMBL" id="CAL5066404.1"/>
    </source>
</evidence>
<accession>A0ABC9F1J1</accession>
<feature type="compositionally biased region" description="Polar residues" evidence="2">
    <location>
        <begin position="128"/>
        <end position="142"/>
    </location>
</feature>